<dbReference type="EMBL" id="JXXN02000724">
    <property type="protein sequence ID" value="THD26491.1"/>
    <property type="molecule type" value="Genomic_DNA"/>
</dbReference>
<dbReference type="AlphaFoldDB" id="A0A4E0RJ33"/>
<keyword evidence="2" id="KW-1185">Reference proteome</keyword>
<protein>
    <submittedName>
        <fullName evidence="1">Uncharacterized protein</fullName>
    </submittedName>
</protein>
<evidence type="ECO:0000313" key="2">
    <source>
        <dbReference type="Proteomes" id="UP000230066"/>
    </source>
</evidence>
<evidence type="ECO:0000313" key="1">
    <source>
        <dbReference type="EMBL" id="THD26491.1"/>
    </source>
</evidence>
<accession>A0A4E0RJ33</accession>
<sequence length="118" mass="12945">MTTYRLVRIGPIPTPWPFVLFHGKNIDRLASETRGGTDAPQALCNKRTGCRPEPKWRVLSVFPGQTVYNCKLATADSAGIAAFVGIDSCIGTALLHSYDQFEILDICVKSISNLCQMV</sequence>
<comment type="caution">
    <text evidence="1">The sequence shown here is derived from an EMBL/GenBank/DDBJ whole genome shotgun (WGS) entry which is preliminary data.</text>
</comment>
<reference evidence="1" key="1">
    <citation type="submission" date="2019-03" db="EMBL/GenBank/DDBJ databases">
        <title>Improved annotation for the trematode Fasciola hepatica.</title>
        <authorList>
            <person name="Choi Y.-J."/>
            <person name="Martin J."/>
            <person name="Mitreva M."/>
        </authorList>
    </citation>
    <scope>NUCLEOTIDE SEQUENCE [LARGE SCALE GENOMIC DNA]</scope>
</reference>
<organism evidence="1 2">
    <name type="scientific">Fasciola hepatica</name>
    <name type="common">Liver fluke</name>
    <dbReference type="NCBI Taxonomy" id="6192"/>
    <lineage>
        <taxon>Eukaryota</taxon>
        <taxon>Metazoa</taxon>
        <taxon>Spiralia</taxon>
        <taxon>Lophotrochozoa</taxon>
        <taxon>Platyhelminthes</taxon>
        <taxon>Trematoda</taxon>
        <taxon>Digenea</taxon>
        <taxon>Plagiorchiida</taxon>
        <taxon>Echinostomata</taxon>
        <taxon>Echinostomatoidea</taxon>
        <taxon>Fasciolidae</taxon>
        <taxon>Fasciola</taxon>
    </lineage>
</organism>
<name>A0A4E0RJ33_FASHE</name>
<proteinExistence type="predicted"/>
<gene>
    <name evidence="1" type="ORF">D915_002724</name>
</gene>
<dbReference type="Proteomes" id="UP000230066">
    <property type="component" value="Unassembled WGS sequence"/>
</dbReference>